<sequence length="67" mass="7503">MSVISNPSKYKQSNTNKHMLEFLYSFFLCIPKLPNGSGTLCSSTRTISESNTIDVAFLNAFGMYSLR</sequence>
<evidence type="ECO:0000313" key="8">
    <source>
        <dbReference type="EMBL" id="SPN68309.1"/>
    </source>
</evidence>
<reference evidence="2" key="2">
    <citation type="submission" date="2015-05" db="EMBL/GenBank/DDBJ databases">
        <title>Utilizing next-generation sequencing to resolve the backbone and inform taxonomy of the Core Goodeniaceae.</title>
        <authorList>
            <person name="Michener P.S."/>
            <person name="Gardner A.G."/>
            <person name="Jabaily R.S."/>
            <person name="Sessa E."/>
        </authorList>
    </citation>
    <scope>NUCLEOTIDE SEQUENCE</scope>
    <source>
        <strain evidence="2">FM2292</strain>
        <strain evidence="1">RatPox09</strain>
    </source>
</reference>
<dbReference type="Proteomes" id="UP000267117">
    <property type="component" value="Segment"/>
</dbReference>
<evidence type="ECO:0000313" key="2">
    <source>
        <dbReference type="EMBL" id="CRL86978.1"/>
    </source>
</evidence>
<dbReference type="Proteomes" id="UP000278652">
    <property type="component" value="Segment"/>
</dbReference>
<dbReference type="Proteomes" id="UP000271295">
    <property type="component" value="Segment"/>
</dbReference>
<organismHost>
    <name type="scientific">Myodes glareolus</name>
    <name type="common">Bank vole</name>
    <name type="synonym">Clethrionomys glareolus</name>
    <dbReference type="NCBI Taxonomy" id="447135"/>
</organismHost>
<evidence type="ECO:0000313" key="4">
    <source>
        <dbReference type="EMBL" id="SNB49407.1"/>
    </source>
</evidence>
<dbReference type="Proteomes" id="UP000274633">
    <property type="component" value="Segment"/>
</dbReference>
<dbReference type="EMBL" id="LT896726">
    <property type="protein sequence ID" value="SNB50675.1"/>
    <property type="molecule type" value="Genomic_DNA"/>
</dbReference>
<gene>
    <name evidence="2" type="primary">gCPXV0050</name>
</gene>
<name>A0A0K2YUZ6_COWPX</name>
<reference evidence="3" key="3">
    <citation type="submission" date="2017-06" db="EMBL/GenBank/DDBJ databases">
        <authorList>
            <person name="Kim H.J."/>
            <person name="Triplett B.A."/>
        </authorList>
    </citation>
    <scope>NUCLEOTIDE SEQUENCE</scope>
    <source>
        <strain evidence="4">Ger/2007/Vole</strain>
        <strain evidence="6">Ger/2010/Rat</strain>
        <strain evidence="5">Ger/2012/Alpaca</strain>
        <strain evidence="3">Ger/2013/Alpaca</strain>
        <strain evidence="7">Ger/2014/Cat1</strain>
    </source>
</reference>
<reference evidence="2" key="1">
    <citation type="journal article" date="2015" name="J. Virol.">
        <title>Out of the reservoir: Phenotypic and genotypic characterization of a novel cowpox virus isolated from a common vole.</title>
        <authorList>
            <person name="Hoffmann D."/>
            <person name="Franke A."/>
            <person name="Jenckel M."/>
            <person name="Tamosiunaite A."/>
            <person name="Schluckebier J."/>
            <person name="Granzow H."/>
            <person name="Hoffmann B."/>
            <person name="Fischer S."/>
            <person name="Ulrich R.G."/>
            <person name="Hoper D."/>
            <person name="Goller K."/>
            <person name="Osterrieder N."/>
            <person name="Beer M."/>
        </authorList>
    </citation>
    <scope>NUCLEOTIDE SEQUENCE [LARGE SCALE GENOMIC DNA]</scope>
    <source>
        <strain evidence="2">FM2292</strain>
        <strain evidence="1">RatPox09</strain>
    </source>
</reference>
<organismHost>
    <name type="scientific">Felis catus</name>
    <name type="common">Cat</name>
    <name type="synonym">Felis silvestris catus</name>
    <dbReference type="NCBI Taxonomy" id="9685"/>
</organismHost>
<organismHost>
    <name type="scientific">Microtus agrestis</name>
    <name type="common">Short-tailed field vole</name>
    <dbReference type="NCBI Taxonomy" id="29092"/>
</organismHost>
<evidence type="ECO:0000313" key="5">
    <source>
        <dbReference type="EMBL" id="SNB50675.1"/>
    </source>
</evidence>
<dbReference type="Proteomes" id="UP000164362">
    <property type="component" value="Segment"/>
</dbReference>
<dbReference type="EMBL" id="LT993228">
    <property type="protein sequence ID" value="SPN68309.1"/>
    <property type="molecule type" value="Genomic_DNA"/>
</dbReference>
<dbReference type="EMBL" id="LT993230">
    <property type="protein sequence ID" value="SPN68588.1"/>
    <property type="molecule type" value="Genomic_DNA"/>
</dbReference>
<dbReference type="Proteomes" id="UP000269844">
    <property type="component" value="Segment"/>
</dbReference>
<dbReference type="EMBL" id="LT896719">
    <property type="protein sequence ID" value="SNB49058.1"/>
    <property type="molecule type" value="Genomic_DNA"/>
</dbReference>
<dbReference type="Proteomes" id="UP000277503">
    <property type="component" value="Segment"/>
</dbReference>
<organismHost>
    <name type="scientific">Mus musculus</name>
    <name type="common">Mouse</name>
    <dbReference type="NCBI Taxonomy" id="10090"/>
</organismHost>
<dbReference type="EMBL" id="LN864565">
    <property type="protein sequence ID" value="CRL86683.1"/>
    <property type="molecule type" value="Genomic_DNA"/>
</dbReference>
<proteinExistence type="predicted"/>
<dbReference type="Proteomes" id="UP000154367">
    <property type="component" value="Segment"/>
</dbReference>
<dbReference type="Proteomes" id="UP000275471">
    <property type="component" value="Segment"/>
</dbReference>
<evidence type="ECO:0000313" key="9">
    <source>
        <dbReference type="EMBL" id="SPN68588.1"/>
    </source>
</evidence>
<dbReference type="EMBL" id="LN864566">
    <property type="protein sequence ID" value="CRL86978.1"/>
    <property type="molecule type" value="Genomic_DNA"/>
</dbReference>
<evidence type="ECO:0000313" key="7">
    <source>
        <dbReference type="EMBL" id="SNB58048.1"/>
    </source>
</evidence>
<dbReference type="EMBL" id="LT896722">
    <property type="protein sequence ID" value="SNB49407.1"/>
    <property type="molecule type" value="Genomic_DNA"/>
</dbReference>
<dbReference type="EMBL" id="LT896728">
    <property type="protein sequence ID" value="SNB53038.1"/>
    <property type="molecule type" value="Genomic_DNA"/>
</dbReference>
<organismHost>
    <name type="scientific">Apodemus sylvaticus</name>
    <name type="common">European woodmouse</name>
    <dbReference type="NCBI Taxonomy" id="10129"/>
</organismHost>
<evidence type="ECO:0000313" key="6">
    <source>
        <dbReference type="EMBL" id="SNB53038.1"/>
    </source>
</evidence>
<organismHost>
    <name type="scientific">Loxodonta africana</name>
    <name type="common">African elephant</name>
    <dbReference type="NCBI Taxonomy" id="9785"/>
</organismHost>
<organism evidence="2">
    <name type="scientific">Cowpox virus</name>
    <name type="common">CPV</name>
    <dbReference type="NCBI Taxonomy" id="10243"/>
    <lineage>
        <taxon>Viruses</taxon>
        <taxon>Varidnaviria</taxon>
        <taxon>Bamfordvirae</taxon>
        <taxon>Nucleocytoviricota</taxon>
        <taxon>Pokkesviricetes</taxon>
        <taxon>Chitovirales</taxon>
        <taxon>Poxviridae</taxon>
        <taxon>Chordopoxvirinae</taxon>
        <taxon>Orthopoxvirus</taxon>
        <taxon>Orthopoxvirus cowpox</taxon>
    </lineage>
</organism>
<organismHost>
    <name type="scientific">Bos taurus</name>
    <name type="common">Bovine</name>
    <dbReference type="NCBI Taxonomy" id="9913"/>
</organismHost>
<dbReference type="EMBL" id="LT896723">
    <property type="protein sequence ID" value="SNB58048.1"/>
    <property type="molecule type" value="Genomic_DNA"/>
</dbReference>
<accession>A0A0K2YUZ6</accession>
<evidence type="ECO:0000313" key="1">
    <source>
        <dbReference type="EMBL" id="CRL86683.1"/>
    </source>
</evidence>
<protein>
    <submittedName>
        <fullName evidence="2">Uncharacterized protein</fullName>
    </submittedName>
</protein>
<evidence type="ECO:0000313" key="3">
    <source>
        <dbReference type="EMBL" id="SNB49058.1"/>
    </source>
</evidence>
<reference evidence="8" key="4">
    <citation type="submission" date="2018-04" db="EMBL/GenBank/DDBJ databases">
        <authorList>
            <person name="Go L.Y."/>
            <person name="Mitchell J.A."/>
        </authorList>
    </citation>
    <scope>NUCLEOTIDE SEQUENCE</scope>
    <source>
        <strain evidence="9">Ger/2017/Alpaca1</strain>
        <strain evidence="8">Ger/2017/common vole FMEimka</strain>
    </source>
</reference>
<organismHost>
    <name type="scientific">Homo sapiens</name>
    <name type="common">Human</name>
    <dbReference type="NCBI Taxonomy" id="9606"/>
</organismHost>